<evidence type="ECO:0000256" key="1">
    <source>
        <dbReference type="SAM" id="MobiDB-lite"/>
    </source>
</evidence>
<gene>
    <name evidence="3" type="ORF">FHR87_001542</name>
</gene>
<dbReference type="RefSeq" id="WP_183166097.1">
    <property type="nucleotide sequence ID" value="NZ_JACHXI010000005.1"/>
</dbReference>
<organism evidence="3 4">
    <name type="scientific">Azomonas macrocytogenes</name>
    <name type="common">Azotobacter macrocytogenes</name>
    <dbReference type="NCBI Taxonomy" id="69962"/>
    <lineage>
        <taxon>Bacteria</taxon>
        <taxon>Pseudomonadati</taxon>
        <taxon>Pseudomonadota</taxon>
        <taxon>Gammaproteobacteria</taxon>
        <taxon>Pseudomonadales</taxon>
        <taxon>Pseudomonadaceae</taxon>
        <taxon>Azomonas</taxon>
    </lineage>
</organism>
<sequence>MCYRLLALLLLLQLSITQAHASHEHASLGAHEHGAATLNVVLEDRTLEVELETPAMNLVGFEHAATSAADKARVVQVKERLRDPVALFGVPVAAGCRATATKLDGALLEEEGPVHEDEHEDAAEEHGHSDIQARYKLVCQHPESLTALDLTRFFELFPDTHKVSVQSIGPSGQHGFEATPGNPQLAL</sequence>
<reference evidence="3 4" key="1">
    <citation type="submission" date="2020-08" db="EMBL/GenBank/DDBJ databases">
        <title>Genomic Encyclopedia of Type Strains, Phase III (KMG-III): the genomes of soil and plant-associated and newly described type strains.</title>
        <authorList>
            <person name="Whitman W."/>
        </authorList>
    </citation>
    <scope>NUCLEOTIDE SEQUENCE [LARGE SCALE GENOMIC DNA]</scope>
    <source>
        <strain evidence="3 4">CECT 4462</strain>
    </source>
</reference>
<feature type="region of interest" description="Disordered" evidence="1">
    <location>
        <begin position="168"/>
        <end position="187"/>
    </location>
</feature>
<evidence type="ECO:0008006" key="5">
    <source>
        <dbReference type="Google" id="ProtNLM"/>
    </source>
</evidence>
<dbReference type="InterPro" id="IPR021253">
    <property type="entry name" value="ZrgA-like"/>
</dbReference>
<feature type="chain" id="PRO_5032490050" description="DUF2796 domain-containing protein" evidence="2">
    <location>
        <begin position="22"/>
        <end position="187"/>
    </location>
</feature>
<keyword evidence="4" id="KW-1185">Reference proteome</keyword>
<evidence type="ECO:0000256" key="2">
    <source>
        <dbReference type="SAM" id="SignalP"/>
    </source>
</evidence>
<protein>
    <recommendedName>
        <fullName evidence="5">DUF2796 domain-containing protein</fullName>
    </recommendedName>
</protein>
<evidence type="ECO:0000313" key="4">
    <source>
        <dbReference type="Proteomes" id="UP000549250"/>
    </source>
</evidence>
<evidence type="ECO:0000313" key="3">
    <source>
        <dbReference type="EMBL" id="MBB3103147.1"/>
    </source>
</evidence>
<dbReference type="Proteomes" id="UP000549250">
    <property type="component" value="Unassembled WGS sequence"/>
</dbReference>
<accession>A0A839T0Q0</accession>
<dbReference type="AlphaFoldDB" id="A0A839T0Q0"/>
<proteinExistence type="predicted"/>
<dbReference type="EMBL" id="JACHXI010000005">
    <property type="protein sequence ID" value="MBB3103147.1"/>
    <property type="molecule type" value="Genomic_DNA"/>
</dbReference>
<comment type="caution">
    <text evidence="3">The sequence shown here is derived from an EMBL/GenBank/DDBJ whole genome shotgun (WGS) entry which is preliminary data.</text>
</comment>
<name>A0A839T0Q0_AZOMA</name>
<keyword evidence="2" id="KW-0732">Signal</keyword>
<dbReference type="Pfam" id="PF10986">
    <property type="entry name" value="ZrgA"/>
    <property type="match status" value="1"/>
</dbReference>
<feature type="signal peptide" evidence="2">
    <location>
        <begin position="1"/>
        <end position="21"/>
    </location>
</feature>